<keyword evidence="2" id="KW-1185">Reference proteome</keyword>
<dbReference type="EMBL" id="JAQIZZ010000006">
    <property type="protein sequence ID" value="KAJ5538176.1"/>
    <property type="molecule type" value="Genomic_DNA"/>
</dbReference>
<protein>
    <submittedName>
        <fullName evidence="1">Uncharacterized protein</fullName>
    </submittedName>
</protein>
<evidence type="ECO:0000313" key="2">
    <source>
        <dbReference type="Proteomes" id="UP001220324"/>
    </source>
</evidence>
<evidence type="ECO:0000313" key="1">
    <source>
        <dbReference type="EMBL" id="KAJ5538176.1"/>
    </source>
</evidence>
<dbReference type="Proteomes" id="UP001220324">
    <property type="component" value="Unassembled WGS sequence"/>
</dbReference>
<accession>A0AAD6CVR6</accession>
<gene>
    <name evidence="1" type="ORF">N7494_007655</name>
</gene>
<name>A0AAD6CVR6_9EURO</name>
<sequence>MNSMPPSSSASASVDNPIDQEEERDYDTHYYHPAWPQRWYHPQFTKEAVAKWREEPWYKDINRQSRRFLRSSPCNFPWGFIIYRTTYTPESEKFWPIAMEKLTRVMNEWIDGELNNPQKPYGNDPRPEQLVKESHKDVIISDSSRWDGASVEQVRGHYVEHLREMKQERCGEQPRFVVCLMIDERSLKSIVAKNDHSGFVGVVDGWYHPEKKYDWPSYCGYMRAEIGALWPLYQNLDFNHMDEVCLSVANGFIPVYDAGYGKAHDEDGNEIPNCGWVAPEGGFAPGRGRGYR</sequence>
<proteinExistence type="predicted"/>
<reference evidence="1 2" key="1">
    <citation type="journal article" date="2023" name="IMA Fungus">
        <title>Comparative genomic study of the Penicillium genus elucidates a diverse pangenome and 15 lateral gene transfer events.</title>
        <authorList>
            <person name="Petersen C."/>
            <person name="Sorensen T."/>
            <person name="Nielsen M.R."/>
            <person name="Sondergaard T.E."/>
            <person name="Sorensen J.L."/>
            <person name="Fitzpatrick D.A."/>
            <person name="Frisvad J.C."/>
            <person name="Nielsen K.L."/>
        </authorList>
    </citation>
    <scope>NUCLEOTIDE SEQUENCE [LARGE SCALE GENOMIC DNA]</scope>
    <source>
        <strain evidence="1 2">IBT 35679</strain>
    </source>
</reference>
<comment type="caution">
    <text evidence="1">The sequence shown here is derived from an EMBL/GenBank/DDBJ whole genome shotgun (WGS) entry which is preliminary data.</text>
</comment>
<dbReference type="AlphaFoldDB" id="A0AAD6CVR6"/>
<organism evidence="1 2">
    <name type="scientific">Penicillium frequentans</name>
    <dbReference type="NCBI Taxonomy" id="3151616"/>
    <lineage>
        <taxon>Eukaryota</taxon>
        <taxon>Fungi</taxon>
        <taxon>Dikarya</taxon>
        <taxon>Ascomycota</taxon>
        <taxon>Pezizomycotina</taxon>
        <taxon>Eurotiomycetes</taxon>
        <taxon>Eurotiomycetidae</taxon>
        <taxon>Eurotiales</taxon>
        <taxon>Aspergillaceae</taxon>
        <taxon>Penicillium</taxon>
    </lineage>
</organism>